<dbReference type="Proteomes" id="UP000198916">
    <property type="component" value="Unassembled WGS sequence"/>
</dbReference>
<evidence type="ECO:0008006" key="3">
    <source>
        <dbReference type="Google" id="ProtNLM"/>
    </source>
</evidence>
<protein>
    <recommendedName>
        <fullName evidence="3">Photosynthesis system II assembly factor Ycf48/Hcf136-like domain-containing protein</fullName>
    </recommendedName>
</protein>
<evidence type="ECO:0000313" key="1">
    <source>
        <dbReference type="EMBL" id="SEL70493.1"/>
    </source>
</evidence>
<dbReference type="InterPro" id="IPR015943">
    <property type="entry name" value="WD40/YVTN_repeat-like_dom_sf"/>
</dbReference>
<dbReference type="PANTHER" id="PTHR47199:SF2">
    <property type="entry name" value="PHOTOSYSTEM II STABILITY_ASSEMBLY FACTOR HCF136, CHLOROPLASTIC"/>
    <property type="match status" value="1"/>
</dbReference>
<organism evidence="1 2">
    <name type="scientific">Parapedobacter koreensis</name>
    <dbReference type="NCBI Taxonomy" id="332977"/>
    <lineage>
        <taxon>Bacteria</taxon>
        <taxon>Pseudomonadati</taxon>
        <taxon>Bacteroidota</taxon>
        <taxon>Sphingobacteriia</taxon>
        <taxon>Sphingobacteriales</taxon>
        <taxon>Sphingobacteriaceae</taxon>
        <taxon>Parapedobacter</taxon>
    </lineage>
</organism>
<dbReference type="SUPFAM" id="SSF110296">
    <property type="entry name" value="Oligoxyloglucan reducing end-specific cellobiohydrolase"/>
    <property type="match status" value="1"/>
</dbReference>
<evidence type="ECO:0000313" key="2">
    <source>
        <dbReference type="Proteomes" id="UP000198916"/>
    </source>
</evidence>
<dbReference type="EMBL" id="FNZR01000008">
    <property type="protein sequence ID" value="SEL70493.1"/>
    <property type="molecule type" value="Genomic_DNA"/>
</dbReference>
<dbReference type="AlphaFoldDB" id="A0A1H7SDE6"/>
<dbReference type="STRING" id="332977.SAMN05421740_108233"/>
<reference evidence="2" key="1">
    <citation type="submission" date="2016-10" db="EMBL/GenBank/DDBJ databases">
        <authorList>
            <person name="Varghese N."/>
            <person name="Submissions S."/>
        </authorList>
    </citation>
    <scope>NUCLEOTIDE SEQUENCE [LARGE SCALE GENOMIC DNA]</scope>
    <source>
        <strain evidence="2">Jip14</strain>
    </source>
</reference>
<dbReference type="PROSITE" id="PS51257">
    <property type="entry name" value="PROKAR_LIPOPROTEIN"/>
    <property type="match status" value="1"/>
</dbReference>
<dbReference type="Gene3D" id="2.130.10.10">
    <property type="entry name" value="YVTN repeat-like/Quinoprotein amine dehydrogenase"/>
    <property type="match status" value="2"/>
</dbReference>
<keyword evidence="2" id="KW-1185">Reference proteome</keyword>
<dbReference type="PANTHER" id="PTHR47199">
    <property type="entry name" value="PHOTOSYSTEM II STABILITY/ASSEMBLY FACTOR HCF136, CHLOROPLASTIC"/>
    <property type="match status" value="1"/>
</dbReference>
<proteinExistence type="predicted"/>
<accession>A0A1H7SDE6</accession>
<gene>
    <name evidence="1" type="ORF">SAMN05421740_108233</name>
</gene>
<name>A0A1H7SDE6_9SPHI</name>
<sequence>MTEHRLSVCIVLIMSLLFAYSCKKEASPLEKEEEEMVSDFTVNLSAISGDHQHGFAGHQLTDTLVIKVTPNNANDLAKYRLRVTAEHFFPQEGLRLVGEANDGQSNYYKYLWILPAEKTEHRITLKAYFNCDDGIYAIGGCTVLDSIVVAASAIPKWDTVYLHAHAGISDVHFFDNGEAYAVGPGVGVLYSPDSGYTWQSKSPIVDDNRDDIYGITFYDRTTGYLFVTNDYAYTTHDGGQTFTFEDWTPPIGGHLSTKGYGFLDRNTLLAVGINGKLSKTTDGGKNWQQYAGLDLIHSFYCITCIPPATCYVGGEAGVLLKTTNEGTTWHVQESPMNNMWYVGHAVSEQTVYFGGQQGGITRTRDGGNTWTKLSTGLFYDIVALRFFGTDHGYAISAIGEIIETRDGGNTWKTILIGNYGMNQVTGAHFLDEHTVFAYGGGVLVRYDLKTLTTDSNQ</sequence>